<comment type="caution">
    <text evidence="6">The sequence shown here is derived from an EMBL/GenBank/DDBJ whole genome shotgun (WGS) entry which is preliminary data.</text>
</comment>
<feature type="domain" description="NEAT" evidence="5">
    <location>
        <begin position="39"/>
        <end position="196"/>
    </location>
</feature>
<keyword evidence="7" id="KW-1185">Reference proteome</keyword>
<keyword evidence="4" id="KW-0812">Transmembrane</keyword>
<feature type="transmembrane region" description="Helical" evidence="4">
    <location>
        <begin position="611"/>
        <end position="631"/>
    </location>
</feature>
<gene>
    <name evidence="6" type="ORF">HLB29_01395</name>
</gene>
<dbReference type="InterPro" id="IPR006635">
    <property type="entry name" value="NEAT_dom"/>
</dbReference>
<dbReference type="Proteomes" id="UP000713904">
    <property type="component" value="Unassembled WGS sequence"/>
</dbReference>
<protein>
    <submittedName>
        <fullName evidence="6">Iron transport-associated domain protein</fullName>
    </submittedName>
</protein>
<organism evidence="6 7">
    <name type="scientific">Peptostreptococcus canis</name>
    <dbReference type="NCBI Taxonomy" id="1159213"/>
    <lineage>
        <taxon>Bacteria</taxon>
        <taxon>Bacillati</taxon>
        <taxon>Bacillota</taxon>
        <taxon>Clostridia</taxon>
        <taxon>Peptostreptococcales</taxon>
        <taxon>Peptostreptococcaceae</taxon>
        <taxon>Peptostreptococcus</taxon>
    </lineage>
</organism>
<accession>A0ABR6TIU4</accession>
<keyword evidence="4" id="KW-0472">Membrane</keyword>
<dbReference type="RefSeq" id="WP_185623371.1">
    <property type="nucleotide sequence ID" value="NZ_JABGBW010000001.1"/>
</dbReference>
<dbReference type="InterPro" id="IPR037250">
    <property type="entry name" value="NEAT_dom_sf"/>
</dbReference>
<feature type="compositionally biased region" description="Low complexity" evidence="3">
    <location>
        <begin position="535"/>
        <end position="560"/>
    </location>
</feature>
<evidence type="ECO:0000256" key="1">
    <source>
        <dbReference type="ARBA" id="ARBA00004196"/>
    </source>
</evidence>
<keyword evidence="2" id="KW-0732">Signal</keyword>
<feature type="compositionally biased region" description="Polar residues" evidence="3">
    <location>
        <begin position="570"/>
        <end position="586"/>
    </location>
</feature>
<evidence type="ECO:0000256" key="3">
    <source>
        <dbReference type="SAM" id="MobiDB-lite"/>
    </source>
</evidence>
<evidence type="ECO:0000313" key="6">
    <source>
        <dbReference type="EMBL" id="MBC2575338.1"/>
    </source>
</evidence>
<sequence length="663" mass="74512">MQNQNKRFLININYLVILFLVVGILVSSFSFFKSHAENIPDGNYKIPITLMHKYDEVNSMGNNAIVQYGILKVRNGKPTMKVRFVALTFLNFTGYLSEFLVDNKPVNILSTYDIYDGYNHPETGKDKRFKGKKYPKDMEFDIEIGARDIPVHVYVPVMGELASGDQDARLRINWPNNYNAVKISGESFDEDSSTSSADAPSISEDDLINRAFGSKDNRNLPVLEKGEKISLENGHYSVKVSLYHEREEKDSMGNAAMIHDGELYVKDGKAKMLIGSDKMSLQGIIASLVSLQIRDDNAYYHFAQPHAFDLSIPGEQDKRPEVFSFDIERKDPMIYVKVDPKVKPMGEIPVGARLKFDWNTLRKIDRSETILYKKMINGTPRKKFNPNEKLYKVVDGIELFGPPSSFNENVSFKVNKIQGGANYLKIVKSVGRTTAIHMYEFKVENDFGIPMKAKKDVKIKIKLPVGIKSIKAIRASDMSELKSEVSGGYATLTLRKFGEIALVDTSSGKGSRNVATPSNRNGVSSPNRNTKRSANNLKSKNTSGKSSSNNKKNNSNNNRNSDGDSDKKNTPISLTNDDSNFNESIKNQDNLDTEENKNNIQNYEPKENAKVLFFSILLLLACGGLAGYSYIKFGKSLLYEIQLGEQLKEKLNGVKTVNDRIQY</sequence>
<dbReference type="Gene3D" id="2.60.40.1850">
    <property type="match status" value="2"/>
</dbReference>
<evidence type="ECO:0000256" key="2">
    <source>
        <dbReference type="ARBA" id="ARBA00022729"/>
    </source>
</evidence>
<comment type="subcellular location">
    <subcellularLocation>
        <location evidence="1">Cell envelope</location>
    </subcellularLocation>
</comment>
<evidence type="ECO:0000256" key="4">
    <source>
        <dbReference type="SAM" id="Phobius"/>
    </source>
</evidence>
<feature type="domain" description="NEAT" evidence="5">
    <location>
        <begin position="231"/>
        <end position="374"/>
    </location>
</feature>
<dbReference type="EMBL" id="JABGBW010000001">
    <property type="protein sequence ID" value="MBC2575338.1"/>
    <property type="molecule type" value="Genomic_DNA"/>
</dbReference>
<feature type="region of interest" description="Disordered" evidence="3">
    <location>
        <begin position="506"/>
        <end position="586"/>
    </location>
</feature>
<name>A0ABR6TIU4_9FIRM</name>
<feature type="compositionally biased region" description="Polar residues" evidence="3">
    <location>
        <begin position="506"/>
        <end position="534"/>
    </location>
</feature>
<dbReference type="PROSITE" id="PS50978">
    <property type="entry name" value="NEAT"/>
    <property type="match status" value="2"/>
</dbReference>
<reference evidence="6 7" key="1">
    <citation type="submission" date="2020-05" db="EMBL/GenBank/DDBJ databases">
        <title>Draft genome of xy-202 and genomic insight in genome of the genus Peptostreptococcus.</title>
        <authorList>
            <person name="Zhang Z."/>
        </authorList>
    </citation>
    <scope>NUCLEOTIDE SEQUENCE [LARGE SCALE GENOMIC DNA]</scope>
    <source>
        <strain evidence="6 7">DSM 27025</strain>
    </source>
</reference>
<proteinExistence type="predicted"/>
<feature type="transmembrane region" description="Helical" evidence="4">
    <location>
        <begin position="12"/>
        <end position="32"/>
    </location>
</feature>
<evidence type="ECO:0000313" key="7">
    <source>
        <dbReference type="Proteomes" id="UP000713904"/>
    </source>
</evidence>
<keyword evidence="4" id="KW-1133">Transmembrane helix</keyword>
<evidence type="ECO:0000259" key="5">
    <source>
        <dbReference type="PROSITE" id="PS50978"/>
    </source>
</evidence>